<sequence>MGEYGTVVVWLCSPTHRTNNHNRVIELPRDGLRNTEMYTTIVKLRSPPREYIGLINKGSDLLWVNCNQCDNCPQSNELGFKFNFFDTMSSSTTALIHCSYHICPFEVQGADVRCSPPIKHCRYTYEYQYNSTISGVYVTDKMHFDMILKQPSPSNVNSSATVFFGCCTNLDWGLIETPTTFDGIFGFDPGSLNVVSQLSAREILPSAFSH</sequence>
<dbReference type="OrthoDB" id="2747330at2759"/>
<dbReference type="InterPro" id="IPR033121">
    <property type="entry name" value="PEPTIDASE_A1"/>
</dbReference>
<dbReference type="PROSITE" id="PS51767">
    <property type="entry name" value="PEPTIDASE_A1"/>
    <property type="match status" value="1"/>
</dbReference>
<evidence type="ECO:0000313" key="3">
    <source>
        <dbReference type="Proteomes" id="UP000087171"/>
    </source>
</evidence>
<evidence type="ECO:0000259" key="2">
    <source>
        <dbReference type="PROSITE" id="PS51767"/>
    </source>
</evidence>
<protein>
    <submittedName>
        <fullName evidence="4">Aspartic proteinase-like protein 2</fullName>
    </submittedName>
</protein>
<dbReference type="AlphaFoldDB" id="A0A1S3EGH8"/>
<accession>A0A1S3EGH8</accession>
<feature type="domain" description="Peptidase A1" evidence="2">
    <location>
        <begin position="38"/>
        <end position="210"/>
    </location>
</feature>
<dbReference type="InterPro" id="IPR021109">
    <property type="entry name" value="Peptidase_aspartic_dom_sf"/>
</dbReference>
<dbReference type="GO" id="GO:0004190">
    <property type="term" value="F:aspartic-type endopeptidase activity"/>
    <property type="evidence" value="ECO:0007669"/>
    <property type="project" value="InterPro"/>
</dbReference>
<dbReference type="SUPFAM" id="SSF50630">
    <property type="entry name" value="Acid proteases"/>
    <property type="match status" value="1"/>
</dbReference>
<name>A0A1S3EGH8_CICAR</name>
<dbReference type="InterPro" id="IPR032861">
    <property type="entry name" value="TAXi_N"/>
</dbReference>
<comment type="similarity">
    <text evidence="1">Belongs to the peptidase A1 family.</text>
</comment>
<keyword evidence="3" id="KW-1185">Reference proteome</keyword>
<dbReference type="Proteomes" id="UP000087171">
    <property type="component" value="Unplaced"/>
</dbReference>
<proteinExistence type="inferred from homology"/>
<gene>
    <name evidence="4" type="primary">LOC101502728</name>
</gene>
<evidence type="ECO:0000256" key="1">
    <source>
        <dbReference type="ARBA" id="ARBA00007447"/>
    </source>
</evidence>
<organism evidence="3 4">
    <name type="scientific">Cicer arietinum</name>
    <name type="common">Chickpea</name>
    <name type="synonym">Garbanzo</name>
    <dbReference type="NCBI Taxonomy" id="3827"/>
    <lineage>
        <taxon>Eukaryota</taxon>
        <taxon>Viridiplantae</taxon>
        <taxon>Streptophyta</taxon>
        <taxon>Embryophyta</taxon>
        <taxon>Tracheophyta</taxon>
        <taxon>Spermatophyta</taxon>
        <taxon>Magnoliopsida</taxon>
        <taxon>eudicotyledons</taxon>
        <taxon>Gunneridae</taxon>
        <taxon>Pentapetalae</taxon>
        <taxon>rosids</taxon>
        <taxon>fabids</taxon>
        <taxon>Fabales</taxon>
        <taxon>Fabaceae</taxon>
        <taxon>Papilionoideae</taxon>
        <taxon>50 kb inversion clade</taxon>
        <taxon>NPAAA clade</taxon>
        <taxon>Hologalegina</taxon>
        <taxon>IRL clade</taxon>
        <taxon>Cicereae</taxon>
        <taxon>Cicer</taxon>
    </lineage>
</organism>
<dbReference type="InterPro" id="IPR001461">
    <property type="entry name" value="Aspartic_peptidase_A1"/>
</dbReference>
<dbReference type="PANTHER" id="PTHR13683:SF875">
    <property type="entry name" value="EUKARYOTIC ASPARTYL PROTEASE FAMILY PROTEIN"/>
    <property type="match status" value="1"/>
</dbReference>
<dbReference type="GO" id="GO:0006508">
    <property type="term" value="P:proteolysis"/>
    <property type="evidence" value="ECO:0007669"/>
    <property type="project" value="InterPro"/>
</dbReference>
<evidence type="ECO:0000313" key="4">
    <source>
        <dbReference type="RefSeq" id="XP_012574947.1"/>
    </source>
</evidence>
<dbReference type="Pfam" id="PF14543">
    <property type="entry name" value="TAXi_N"/>
    <property type="match status" value="1"/>
</dbReference>
<dbReference type="Gene3D" id="2.40.70.10">
    <property type="entry name" value="Acid Proteases"/>
    <property type="match status" value="1"/>
</dbReference>
<reference evidence="4" key="1">
    <citation type="submission" date="2025-08" db="UniProtKB">
        <authorList>
            <consortium name="RefSeq"/>
        </authorList>
    </citation>
    <scope>IDENTIFICATION</scope>
    <source>
        <tissue evidence="4">Etiolated seedlings</tissue>
    </source>
</reference>
<dbReference type="PANTHER" id="PTHR13683">
    <property type="entry name" value="ASPARTYL PROTEASES"/>
    <property type="match status" value="1"/>
</dbReference>
<dbReference type="RefSeq" id="XP_012574947.1">
    <property type="nucleotide sequence ID" value="XM_012719493.1"/>
</dbReference>